<dbReference type="EMBL" id="JAAAMU010000019">
    <property type="protein sequence ID" value="NBC72478.1"/>
    <property type="molecule type" value="Genomic_DNA"/>
</dbReference>
<dbReference type="Gene3D" id="2.60.120.260">
    <property type="entry name" value="Galactose-binding domain-like"/>
    <property type="match status" value="1"/>
</dbReference>
<dbReference type="InterPro" id="IPR013780">
    <property type="entry name" value="Glyco_hydro_b"/>
</dbReference>
<comment type="similarity">
    <text evidence="1">Belongs to the glycosyl hydrolase 66 family.</text>
</comment>
<dbReference type="AlphaFoldDB" id="A0A7X4YTZ9"/>
<reference evidence="4 5" key="1">
    <citation type="submission" date="2020-01" db="EMBL/GenBank/DDBJ databases">
        <title>Paenibacillus soybeanensis sp. nov. isolated from the nodules of soybean (Glycine max(L.) Merr).</title>
        <authorList>
            <person name="Wang H."/>
        </authorList>
    </citation>
    <scope>NUCLEOTIDE SEQUENCE [LARGE SCALE GENOMIC DNA]</scope>
    <source>
        <strain evidence="4 5">DSM 23054</strain>
    </source>
</reference>
<keyword evidence="2 3" id="KW-0732">Signal</keyword>
<dbReference type="Gene3D" id="2.60.40.10">
    <property type="entry name" value="Immunoglobulins"/>
    <property type="match status" value="1"/>
</dbReference>
<organism evidence="4 5">
    <name type="scientific">Paenibacillus sacheonensis</name>
    <dbReference type="NCBI Taxonomy" id="742054"/>
    <lineage>
        <taxon>Bacteria</taxon>
        <taxon>Bacillati</taxon>
        <taxon>Bacillota</taxon>
        <taxon>Bacilli</taxon>
        <taxon>Bacillales</taxon>
        <taxon>Paenibacillaceae</taxon>
        <taxon>Paenibacillus</taxon>
    </lineage>
</organism>
<dbReference type="RefSeq" id="WP_161703508.1">
    <property type="nucleotide sequence ID" value="NZ_JAAAMU010000019.1"/>
</dbReference>
<proteinExistence type="inferred from homology"/>
<dbReference type="Gene3D" id="2.60.40.1180">
    <property type="entry name" value="Golgi alpha-mannosidase II"/>
    <property type="match status" value="1"/>
</dbReference>
<evidence type="ECO:0000256" key="2">
    <source>
        <dbReference type="ARBA" id="ARBA00022729"/>
    </source>
</evidence>
<evidence type="ECO:0000313" key="4">
    <source>
        <dbReference type="EMBL" id="NBC72478.1"/>
    </source>
</evidence>
<dbReference type="CDD" id="cd14745">
    <property type="entry name" value="GH66"/>
    <property type="match status" value="1"/>
</dbReference>
<dbReference type="Pfam" id="PF13199">
    <property type="entry name" value="Glyco_hydro_66"/>
    <property type="match status" value="1"/>
</dbReference>
<keyword evidence="5" id="KW-1185">Reference proteome</keyword>
<evidence type="ECO:0000256" key="1">
    <source>
        <dbReference type="ARBA" id="ARBA00010837"/>
    </source>
</evidence>
<evidence type="ECO:0000256" key="3">
    <source>
        <dbReference type="SAM" id="SignalP"/>
    </source>
</evidence>
<comment type="caution">
    <text evidence="4">The sequence shown here is derived from an EMBL/GenBank/DDBJ whole genome shotgun (WGS) entry which is preliminary data.</text>
</comment>
<dbReference type="OrthoDB" id="9778932at2"/>
<accession>A0A7X4YTZ9</accession>
<dbReference type="InterPro" id="IPR025092">
    <property type="entry name" value="Glyco_hydro_66"/>
</dbReference>
<protein>
    <submittedName>
        <fullName evidence="4">Carbohydrate-binding protein</fullName>
    </submittedName>
</protein>
<dbReference type="Gene3D" id="3.20.20.80">
    <property type="entry name" value="Glycosidases"/>
    <property type="match status" value="1"/>
</dbReference>
<name>A0A7X4YTZ9_9BACL</name>
<dbReference type="SUPFAM" id="SSF49785">
    <property type="entry name" value="Galactose-binding domain-like"/>
    <property type="match status" value="1"/>
</dbReference>
<feature type="chain" id="PRO_5031167911" evidence="3">
    <location>
        <begin position="27"/>
        <end position="764"/>
    </location>
</feature>
<sequence>MGIGKRSIFVAAAALVLASAANWTMAPPRAAYAYSAGSMIAKVSTDKARYNPGTAVTLSVNLKNTTGSTITNGTVTLYFKHLENELSGTSQTKTYTLANNASTTLTYVWTPPSTDYQGYAVEAWARDGAGTTIDNMNSAVDVSSTWTKFPRYGFLSSFPSQAGSTSSAIVGMLKDYHINALQFYDWQYKHHLPVKGSVSNPDASWPDIAGRTTYKQTILDYIGASHNANISAMNYNLINGAFDGYGQDGTGVNAQWGLFDDSAHANQASLSMPGGWATSKLWYFNPANTNWQNYIFAKEQDAFNAFGFDGWHVDQIGNPGTKYDYNGNPVSFADTFKPFLDHAKTALGKTIVFNNVDEYGRIPTAQSQTDIMYDELWGTRKLSDVKTVLDYQTGDSGGKATVFPLYMNYSYQNNFTDANPGYFNTPGILLADAGFFAMGAQHLELGDDLKMLDHEYFPNHHLIMTDDLKKRLLGYYDFAVAYENLLRGGLSNTSNAVSLNGIASSTSSDANRVWTFTKSGGGYDVIHMVNQLGIADTDIRDTNANKPAPTVQTNVAVKYYYGSGTIGSVNFASPDYENGKTYSLAYTLGSDAGGSYVQFTVPTLQYWDMVYVKKTSSSTNIPVANPGFESGTITGWNEWHPTGQSAQYGVDATDAHGGGYKLYFWSTAAYQQSVHQVVSGLTNGSYTLTGWVKATAYGGSPTFCRMEAANFGGSTVYANMTVDGVWRQYSSTVNVTNGQLDIGFYINSPGSTSMQIDDIALTKN</sequence>
<evidence type="ECO:0000313" key="5">
    <source>
        <dbReference type="Proteomes" id="UP000558113"/>
    </source>
</evidence>
<dbReference type="InterPro" id="IPR013783">
    <property type="entry name" value="Ig-like_fold"/>
</dbReference>
<dbReference type="InterPro" id="IPR008979">
    <property type="entry name" value="Galactose-bd-like_sf"/>
</dbReference>
<gene>
    <name evidence="4" type="ORF">GT003_26065</name>
</gene>
<feature type="signal peptide" evidence="3">
    <location>
        <begin position="1"/>
        <end position="26"/>
    </location>
</feature>
<dbReference type="Proteomes" id="UP000558113">
    <property type="component" value="Unassembled WGS sequence"/>
</dbReference>